<sequence length="966" mass="108838">MARGYRYSDAVRLLGGQDPTLKVLETVLGAGTLGMWDLIDAKGELIKVGNDLLGRWREWRVGQKWSSRTERLEAAHTILVVTAFLEALHQRLPLSDLKRLGLSKTEQEQVLDAEDVPCPAPQWPFERNLYRIQEIYHAYSKRMLDFLSGLRLYDHLSTYEWERVHATCQQSLHMTAMKLYEDRFRQLAVEVPEFALWARMTDHQATRRQLTNLRRLLTPGLTGQALPVQLETISRLHRAALDRPIAETGDAPEGMRLPTLQEAYITPSFRVAEMPAIGDPNSESAFESCEVRRDLPDFLAGHLTKGMAMRLPLVVLGQPGAGKSVLTKVLSALLPEESFLPIRVPLREVAAEKDLQQQIEQAVYHLSGERLEWPALARGAEGVLRIVLLDGFDELLQATGVHQSDYLEKVARFQQRELDAGRAVAFIVTSRTAVAHRAAFPAGTVVVRLEPFDDEQIDGWLDVWNSNNAAYFRDRGLQPLASETAKAQRHLAEQPLLLLMLALFDADGNALRTIAQLKQVDLYELLIRKFIERELKKSYPEDRVLVHVEQEMQQLSCVAFSMFNRGRQWTTAEEFDQDLKGLGLARKTEQEAEFAVPLTAGDLTPGKFFFVHEARATVDKQKLQTFEFLHATFGEFLIARLLASLLHELLAQEKSLILRDIDDGLMRALLSWALLSTRTPVLSFLKEMAERGDKAWWQVLSVRLFRRLDMREDNSYLEYRPATAGPQRRYAYYSANLALIALICAGETRLSAVMPGREDTITEWQRYALLWRSQCTAEAWRSLVDTILVDSESMSIDLKIASMSERSNAPVRFGPPRKILWEGDVLWMRDEAVFSFHADVNTLVQAVGPMLSPEGARAEAFGDALHSLMDVLMLPKTATLAQMVVTYTAAIKECGVYSDPLVKVMVGHLSGLSREISRELVHRVKTMSGSASTIMGTVETIMDEVRATTPSGQAALRPSGGDRQIP</sequence>
<dbReference type="EMBL" id="JBHSNW010000029">
    <property type="protein sequence ID" value="MFC5820961.1"/>
    <property type="molecule type" value="Genomic_DNA"/>
</dbReference>
<accession>A0ABW1C8C4</accession>
<dbReference type="RefSeq" id="WP_219546508.1">
    <property type="nucleotide sequence ID" value="NZ_JAHKRN010000024.1"/>
</dbReference>
<feature type="domain" description="NACHT N-terminal Helical" evidence="1">
    <location>
        <begin position="3"/>
        <end position="202"/>
    </location>
</feature>
<evidence type="ECO:0000313" key="3">
    <source>
        <dbReference type="Proteomes" id="UP001596096"/>
    </source>
</evidence>
<organism evidence="2 3">
    <name type="scientific">Nonomuraea harbinensis</name>
    <dbReference type="NCBI Taxonomy" id="1286938"/>
    <lineage>
        <taxon>Bacteria</taxon>
        <taxon>Bacillati</taxon>
        <taxon>Actinomycetota</taxon>
        <taxon>Actinomycetes</taxon>
        <taxon>Streptosporangiales</taxon>
        <taxon>Streptosporangiaceae</taxon>
        <taxon>Nonomuraea</taxon>
    </lineage>
</organism>
<proteinExistence type="predicted"/>
<reference evidence="3" key="1">
    <citation type="journal article" date="2019" name="Int. J. Syst. Evol. Microbiol.">
        <title>The Global Catalogue of Microorganisms (GCM) 10K type strain sequencing project: providing services to taxonomists for standard genome sequencing and annotation.</title>
        <authorList>
            <consortium name="The Broad Institute Genomics Platform"/>
            <consortium name="The Broad Institute Genome Sequencing Center for Infectious Disease"/>
            <person name="Wu L."/>
            <person name="Ma J."/>
        </authorList>
    </citation>
    <scope>NUCLEOTIDE SEQUENCE [LARGE SCALE GENOMIC DNA]</scope>
    <source>
        <strain evidence="3">CGMCC 4.7106</strain>
    </source>
</reference>
<evidence type="ECO:0000259" key="1">
    <source>
        <dbReference type="Pfam" id="PF22738"/>
    </source>
</evidence>
<comment type="caution">
    <text evidence="2">The sequence shown here is derived from an EMBL/GenBank/DDBJ whole genome shotgun (WGS) entry which is preliminary data.</text>
</comment>
<name>A0ABW1C8C4_9ACTN</name>
<protein>
    <submittedName>
        <fullName evidence="2">NACHT domain-containing protein</fullName>
    </submittedName>
</protein>
<dbReference type="Proteomes" id="UP001596096">
    <property type="component" value="Unassembled WGS sequence"/>
</dbReference>
<dbReference type="Pfam" id="PF22738">
    <property type="entry name" value="NNH7"/>
    <property type="match status" value="1"/>
</dbReference>
<keyword evidence="3" id="KW-1185">Reference proteome</keyword>
<evidence type="ECO:0000313" key="2">
    <source>
        <dbReference type="EMBL" id="MFC5820961.1"/>
    </source>
</evidence>
<dbReference type="InterPro" id="IPR054567">
    <property type="entry name" value="NNH7"/>
</dbReference>
<gene>
    <name evidence="2" type="ORF">ACFPUY_38190</name>
</gene>